<evidence type="ECO:0000256" key="4">
    <source>
        <dbReference type="ARBA" id="ARBA00023288"/>
    </source>
</evidence>
<comment type="similarity">
    <text evidence="1 6">Belongs to the small GTPase superfamily. Rab family.</text>
</comment>
<proteinExistence type="inferred from homology"/>
<dbReference type="GO" id="GO:0045335">
    <property type="term" value="C:phagocytic vesicle"/>
    <property type="evidence" value="ECO:0007669"/>
    <property type="project" value="TreeGrafter"/>
</dbReference>
<dbReference type="InterPro" id="IPR005225">
    <property type="entry name" value="Small_GTP-bd"/>
</dbReference>
<dbReference type="PRINTS" id="PR00449">
    <property type="entry name" value="RASTRNSFRMNG"/>
</dbReference>
<evidence type="ECO:0000256" key="3">
    <source>
        <dbReference type="ARBA" id="ARBA00023134"/>
    </source>
</evidence>
<gene>
    <name evidence="7" type="ORF">ILUMI_10343</name>
</gene>
<keyword evidence="4 6" id="KW-0449">Lipoprotein</keyword>
<evidence type="ECO:0000256" key="6">
    <source>
        <dbReference type="RuleBase" id="RU367128"/>
    </source>
</evidence>
<protein>
    <recommendedName>
        <fullName evidence="6">Ras-related protein Rab</fullName>
    </recommendedName>
</protein>
<dbReference type="GO" id="GO:0005770">
    <property type="term" value="C:late endosome"/>
    <property type="evidence" value="ECO:0007669"/>
    <property type="project" value="TreeGrafter"/>
</dbReference>
<dbReference type="SMART" id="SM00175">
    <property type="entry name" value="RAB"/>
    <property type="match status" value="1"/>
</dbReference>
<dbReference type="NCBIfam" id="TIGR00231">
    <property type="entry name" value="small_GTP"/>
    <property type="match status" value="1"/>
</dbReference>
<dbReference type="InterPro" id="IPR027417">
    <property type="entry name" value="P-loop_NTPase"/>
</dbReference>
<evidence type="ECO:0000313" key="7">
    <source>
        <dbReference type="EMBL" id="KAF2895834.1"/>
    </source>
</evidence>
<evidence type="ECO:0000313" key="8">
    <source>
        <dbReference type="Proteomes" id="UP000801492"/>
    </source>
</evidence>
<accession>A0A8K0D0L8</accession>
<dbReference type="SUPFAM" id="SSF52540">
    <property type="entry name" value="P-loop containing nucleoside triphosphate hydrolases"/>
    <property type="match status" value="1"/>
</dbReference>
<evidence type="ECO:0000256" key="2">
    <source>
        <dbReference type="ARBA" id="ARBA00022741"/>
    </source>
</evidence>
<dbReference type="GO" id="GO:0005802">
    <property type="term" value="C:trans-Golgi network"/>
    <property type="evidence" value="ECO:0007669"/>
    <property type="project" value="UniProtKB-UniRule"/>
</dbReference>
<comment type="caution">
    <text evidence="7">The sequence shown here is derived from an EMBL/GenBank/DDBJ whole genome shotgun (WGS) entry which is preliminary data.</text>
</comment>
<dbReference type="SMART" id="SM00176">
    <property type="entry name" value="RAN"/>
    <property type="match status" value="1"/>
</dbReference>
<comment type="function">
    <text evidence="6">The small GTPases Rab are key regulators in vesicle trafficking.</text>
</comment>
<dbReference type="GO" id="GO:0008333">
    <property type="term" value="P:endosome to lysosome transport"/>
    <property type="evidence" value="ECO:0007669"/>
    <property type="project" value="TreeGrafter"/>
</dbReference>
<dbReference type="SMART" id="SM00173">
    <property type="entry name" value="RAS"/>
    <property type="match status" value="1"/>
</dbReference>
<evidence type="ECO:0000256" key="5">
    <source>
        <dbReference type="ARBA" id="ARBA00023289"/>
    </source>
</evidence>
<dbReference type="PANTHER" id="PTHR47981">
    <property type="entry name" value="RAB FAMILY"/>
    <property type="match status" value="1"/>
</dbReference>
<dbReference type="InterPro" id="IPR030697">
    <property type="entry name" value="Rab29/Rab38/Rab32"/>
</dbReference>
<dbReference type="SMART" id="SM00174">
    <property type="entry name" value="RHO"/>
    <property type="match status" value="1"/>
</dbReference>
<comment type="subcellular location">
    <subcellularLocation>
        <location evidence="6">Membrane</location>
        <topology evidence="6">Lipid-anchor</topology>
    </subcellularLocation>
</comment>
<organism evidence="7 8">
    <name type="scientific">Ignelater luminosus</name>
    <name type="common">Cucubano</name>
    <name type="synonym">Pyrophorus luminosus</name>
    <dbReference type="NCBI Taxonomy" id="2038154"/>
    <lineage>
        <taxon>Eukaryota</taxon>
        <taxon>Metazoa</taxon>
        <taxon>Ecdysozoa</taxon>
        <taxon>Arthropoda</taxon>
        <taxon>Hexapoda</taxon>
        <taxon>Insecta</taxon>
        <taxon>Pterygota</taxon>
        <taxon>Neoptera</taxon>
        <taxon>Endopterygota</taxon>
        <taxon>Coleoptera</taxon>
        <taxon>Polyphaga</taxon>
        <taxon>Elateriformia</taxon>
        <taxon>Elateroidea</taxon>
        <taxon>Elateridae</taxon>
        <taxon>Agrypninae</taxon>
        <taxon>Pyrophorini</taxon>
        <taxon>Ignelater</taxon>
    </lineage>
</organism>
<dbReference type="InterPro" id="IPR001806">
    <property type="entry name" value="Small_GTPase"/>
</dbReference>
<dbReference type="AlphaFoldDB" id="A0A8K0D0L8"/>
<dbReference type="EMBL" id="VTPC01005628">
    <property type="protein sequence ID" value="KAF2895834.1"/>
    <property type="molecule type" value="Genomic_DNA"/>
</dbReference>
<reference evidence="7" key="1">
    <citation type="submission" date="2019-08" db="EMBL/GenBank/DDBJ databases">
        <title>The genome of the North American firefly Photinus pyralis.</title>
        <authorList>
            <consortium name="Photinus pyralis genome working group"/>
            <person name="Fallon T.R."/>
            <person name="Sander Lower S.E."/>
            <person name="Weng J.-K."/>
        </authorList>
    </citation>
    <scope>NUCLEOTIDE SEQUENCE</scope>
    <source>
        <strain evidence="7">TRF0915ILg1</strain>
        <tissue evidence="7">Whole body</tissue>
    </source>
</reference>
<dbReference type="GO" id="GO:0005764">
    <property type="term" value="C:lysosome"/>
    <property type="evidence" value="ECO:0007669"/>
    <property type="project" value="TreeGrafter"/>
</dbReference>
<keyword evidence="2 6" id="KW-0547">Nucleotide-binding</keyword>
<evidence type="ECO:0000256" key="1">
    <source>
        <dbReference type="ARBA" id="ARBA00006270"/>
    </source>
</evidence>
<dbReference type="GO" id="GO:0016020">
    <property type="term" value="C:membrane"/>
    <property type="evidence" value="ECO:0007669"/>
    <property type="project" value="UniProtKB-SubCell"/>
</dbReference>
<dbReference type="PROSITE" id="PS51419">
    <property type="entry name" value="RAB"/>
    <property type="match status" value="1"/>
</dbReference>
<dbReference type="PANTHER" id="PTHR47981:SF39">
    <property type="entry name" value="RAS-RELATED PROTEIN RAB"/>
    <property type="match status" value="1"/>
</dbReference>
<dbReference type="PROSITE" id="PS51421">
    <property type="entry name" value="RAS"/>
    <property type="match status" value="1"/>
</dbReference>
<dbReference type="GO" id="GO:0005525">
    <property type="term" value="F:GTP binding"/>
    <property type="evidence" value="ECO:0007669"/>
    <property type="project" value="UniProtKB-UniRule"/>
</dbReference>
<sequence>MNKNDNYQSEELKKLIQYSKKELLFKFVIIGDFGVGKTSIIKRYAEGIYSNTYKLTIGADFAIKTFDWDDNTKVILQLWDIAGHERFGSLTSVYYRYAVAAAIVFDLTRPETFNSIEKWLVDLRSKVNMPNGQSLPIILLANKGDVTISNLPHHIADYCKQNNILSWFITSAKDDTNIDEAMYFLLSTVVKNYEVDQYDSNDSIALNKTSNKESIRNSCCHR</sequence>
<dbReference type="OrthoDB" id="245989at2759"/>
<keyword evidence="8" id="KW-1185">Reference proteome</keyword>
<dbReference type="Pfam" id="PF00071">
    <property type="entry name" value="Ras"/>
    <property type="match status" value="1"/>
</dbReference>
<name>A0A8K0D0L8_IGNLU</name>
<keyword evidence="5 6" id="KW-0636">Prenylation</keyword>
<dbReference type="GO" id="GO:0090385">
    <property type="term" value="P:phagosome-lysosome fusion"/>
    <property type="evidence" value="ECO:0007669"/>
    <property type="project" value="TreeGrafter"/>
</dbReference>
<dbReference type="Proteomes" id="UP000801492">
    <property type="component" value="Unassembled WGS sequence"/>
</dbReference>
<dbReference type="Gene3D" id="3.40.50.300">
    <property type="entry name" value="P-loop containing nucleotide triphosphate hydrolases"/>
    <property type="match status" value="1"/>
</dbReference>
<keyword evidence="6" id="KW-0472">Membrane</keyword>
<dbReference type="GO" id="GO:0003924">
    <property type="term" value="F:GTPase activity"/>
    <property type="evidence" value="ECO:0007669"/>
    <property type="project" value="UniProtKB-UniRule"/>
</dbReference>
<keyword evidence="3 6" id="KW-0342">GTP-binding</keyword>
<dbReference type="CDD" id="cd04107">
    <property type="entry name" value="Rab32_Rab38"/>
    <property type="match status" value="1"/>
</dbReference>
<dbReference type="FunFam" id="3.40.50.300:FF:002133">
    <property type="entry name" value="Ras family protein"/>
    <property type="match status" value="1"/>
</dbReference>